<feature type="transmembrane region" description="Helical" evidence="1">
    <location>
        <begin position="7"/>
        <end position="26"/>
    </location>
</feature>
<dbReference type="EMBL" id="QGMZ01000030">
    <property type="protein sequence ID" value="PWR71761.1"/>
    <property type="molecule type" value="Genomic_DNA"/>
</dbReference>
<dbReference type="OrthoDB" id="117475at2157"/>
<evidence type="ECO:0000313" key="3">
    <source>
        <dbReference type="Proteomes" id="UP000245934"/>
    </source>
</evidence>
<feature type="transmembrane region" description="Helical" evidence="1">
    <location>
        <begin position="61"/>
        <end position="84"/>
    </location>
</feature>
<dbReference type="Proteomes" id="UP000245934">
    <property type="component" value="Unassembled WGS sequence"/>
</dbReference>
<proteinExistence type="predicted"/>
<organism evidence="2 3">
    <name type="scientific">Methanospirillum stamsii</name>
    <dbReference type="NCBI Taxonomy" id="1277351"/>
    <lineage>
        <taxon>Archaea</taxon>
        <taxon>Methanobacteriati</taxon>
        <taxon>Methanobacteriota</taxon>
        <taxon>Stenosarchaea group</taxon>
        <taxon>Methanomicrobia</taxon>
        <taxon>Methanomicrobiales</taxon>
        <taxon>Methanospirillaceae</taxon>
        <taxon>Methanospirillum</taxon>
    </lineage>
</organism>
<protein>
    <submittedName>
        <fullName evidence="2">Uncharacterized protein</fullName>
    </submittedName>
</protein>
<dbReference type="RefSeq" id="WP_109941657.1">
    <property type="nucleotide sequence ID" value="NZ_CP176366.1"/>
</dbReference>
<keyword evidence="1" id="KW-0472">Membrane</keyword>
<evidence type="ECO:0000313" key="2">
    <source>
        <dbReference type="EMBL" id="PWR71761.1"/>
    </source>
</evidence>
<keyword evidence="1" id="KW-0812">Transmembrane</keyword>
<reference evidence="2 3" key="1">
    <citation type="submission" date="2018-05" db="EMBL/GenBank/DDBJ databases">
        <title>Draft genome of Methanospirillum stamsii Pt1.</title>
        <authorList>
            <person name="Dueholm M.S."/>
            <person name="Nielsen P.H."/>
            <person name="Bakmann L.F."/>
            <person name="Otzen D.E."/>
        </authorList>
    </citation>
    <scope>NUCLEOTIDE SEQUENCE [LARGE SCALE GENOMIC DNA]</scope>
    <source>
        <strain evidence="2 3">Pt1</strain>
    </source>
</reference>
<dbReference type="GeneID" id="97610993"/>
<dbReference type="AlphaFoldDB" id="A0A2V2N861"/>
<keyword evidence="3" id="KW-1185">Reference proteome</keyword>
<sequence>MKKKDLATLFLVIWVLIILTFMLMGQYLDLEIFFVLWLIGLLIITELISTHNIQTKYLVKIKYVIAIGVAIFAFIVLEKVMVIINS</sequence>
<gene>
    <name evidence="2" type="ORF">DLD82_13505</name>
</gene>
<comment type="caution">
    <text evidence="2">The sequence shown here is derived from an EMBL/GenBank/DDBJ whole genome shotgun (WGS) entry which is preliminary data.</text>
</comment>
<dbReference type="InterPro" id="IPR058357">
    <property type="entry name" value="DUF8044"/>
</dbReference>
<keyword evidence="1" id="KW-1133">Transmembrane helix</keyword>
<feature type="transmembrane region" description="Helical" evidence="1">
    <location>
        <begin position="32"/>
        <end position="49"/>
    </location>
</feature>
<evidence type="ECO:0000256" key="1">
    <source>
        <dbReference type="SAM" id="Phobius"/>
    </source>
</evidence>
<accession>A0A2V2N861</accession>
<dbReference type="Pfam" id="PF26161">
    <property type="entry name" value="DUF8044"/>
    <property type="match status" value="1"/>
</dbReference>
<name>A0A2V2N861_9EURY</name>